<accession>A0ABR4ZPE1</accession>
<gene>
    <name evidence="1" type="ORF">OA84_04750</name>
</gene>
<keyword evidence="2" id="KW-1185">Reference proteome</keyword>
<name>A0ABR4ZPE1_9FLAO</name>
<comment type="caution">
    <text evidence="1">The sequence shown here is derived from an EMBL/GenBank/DDBJ whole genome shotgun (WGS) entry which is preliminary data.</text>
</comment>
<dbReference type="SUPFAM" id="SSF56801">
    <property type="entry name" value="Acetyl-CoA synthetase-like"/>
    <property type="match status" value="1"/>
</dbReference>
<sequence>MKDKIFRLIPVFIQELLIAIFNYKAYKLRYGSKYKEYRKLFRKNRTLTRGELTKFQSRRFDKILKFAKENTKYYLEFQTVKIQNLVTLPLLSKENLRKDTTDFFTISKKAGIVSKTGGTTGKSLEILFTPDNMQERFAMLDDFRSRFGYELGKKTAWFSGKSLLTERDLKKNRFWKTDHWHKVRYYSTFHISQRYLKYYVEDLIRYQPEFLVGFPSTILEIAKYGAENGYQFPENTTKAIFPTAESINEDMRSIIESFFKTKMYNQYASSEGAPFIFECSEGRLHLELQSGIFEVLDDNDQPAKSGRLIVTSFTTEGTPLIRYDIGDSISLENEEKYCTCGNNNPLVKEILGRIDDFVYSPENGKINLGNVSNTLKDTHGIKKFQVIQDELNKIKILLIIDQAVYSEKTERTFLHNWRDRVGANMTIDLEYVGEIPGEKSGKFRMVKNNIKHLIS</sequence>
<dbReference type="PANTHER" id="PTHR36932:SF1">
    <property type="entry name" value="CAPSULAR POLYSACCHARIDE BIOSYNTHESIS PROTEIN"/>
    <property type="match status" value="1"/>
</dbReference>
<reference evidence="1 2" key="1">
    <citation type="submission" date="2014-10" db="EMBL/GenBank/DDBJ databases">
        <title>Kaistella solincola genome.</title>
        <authorList>
            <person name="Newman J.D."/>
        </authorList>
    </citation>
    <scope>NUCLEOTIDE SEQUENCE [LARGE SCALE GENOMIC DNA]</scope>
    <source>
        <strain evidence="1 2">DSM 22468</strain>
    </source>
</reference>
<dbReference type="Gene3D" id="3.40.50.12780">
    <property type="entry name" value="N-terminal domain of ligase-like"/>
    <property type="match status" value="1"/>
</dbReference>
<dbReference type="InterPro" id="IPR053158">
    <property type="entry name" value="CapK_Type1_Caps_Biosynth"/>
</dbReference>
<dbReference type="RefSeq" id="WP_039343202.1">
    <property type="nucleotide sequence ID" value="NZ_JSYK01000003.1"/>
</dbReference>
<dbReference type="InterPro" id="IPR042099">
    <property type="entry name" value="ANL_N_sf"/>
</dbReference>
<dbReference type="EMBL" id="JSYK01000003">
    <property type="protein sequence ID" value="KIA82882.1"/>
    <property type="molecule type" value="Genomic_DNA"/>
</dbReference>
<dbReference type="PANTHER" id="PTHR36932">
    <property type="entry name" value="CAPSULAR POLYSACCHARIDE BIOSYNTHESIS PROTEIN"/>
    <property type="match status" value="1"/>
</dbReference>
<dbReference type="Proteomes" id="UP000031275">
    <property type="component" value="Unassembled WGS sequence"/>
</dbReference>
<protein>
    <submittedName>
        <fullName evidence="1">Polysaccharide biosynthesis protein</fullName>
    </submittedName>
</protein>
<organism evidence="1 2">
    <name type="scientific">Kaistella solincola</name>
    <dbReference type="NCBI Taxonomy" id="510955"/>
    <lineage>
        <taxon>Bacteria</taxon>
        <taxon>Pseudomonadati</taxon>
        <taxon>Bacteroidota</taxon>
        <taxon>Flavobacteriia</taxon>
        <taxon>Flavobacteriales</taxon>
        <taxon>Weeksellaceae</taxon>
        <taxon>Chryseobacterium group</taxon>
        <taxon>Kaistella</taxon>
    </lineage>
</organism>
<proteinExistence type="predicted"/>
<evidence type="ECO:0000313" key="2">
    <source>
        <dbReference type="Proteomes" id="UP000031275"/>
    </source>
</evidence>
<evidence type="ECO:0000313" key="1">
    <source>
        <dbReference type="EMBL" id="KIA82882.1"/>
    </source>
</evidence>